<dbReference type="InterPro" id="IPR036282">
    <property type="entry name" value="Glutathione-S-Trfase_C_sf"/>
</dbReference>
<dbReference type="InterPro" id="IPR010987">
    <property type="entry name" value="Glutathione-S-Trfase_C-like"/>
</dbReference>
<accession>A0A3G2JSE9</accession>
<dbReference type="GO" id="GO:0004364">
    <property type="term" value="F:glutathione transferase activity"/>
    <property type="evidence" value="ECO:0007669"/>
    <property type="project" value="TreeGrafter"/>
</dbReference>
<dbReference type="PANTHER" id="PTHR11571">
    <property type="entry name" value="GLUTATHIONE S-TRANSFERASE"/>
    <property type="match status" value="1"/>
</dbReference>
<dbReference type="SUPFAM" id="SSF52833">
    <property type="entry name" value="Thioredoxin-like"/>
    <property type="match status" value="1"/>
</dbReference>
<dbReference type="AlphaFoldDB" id="A0A3G2JSE9"/>
<dbReference type="InterPro" id="IPR050213">
    <property type="entry name" value="GST_superfamily"/>
</dbReference>
<dbReference type="SFLD" id="SFLDG00363">
    <property type="entry name" value="AMPS_(cytGST):_Alpha-__Mu-__Pi"/>
    <property type="match status" value="1"/>
</dbReference>
<dbReference type="SFLD" id="SFLDS00019">
    <property type="entry name" value="Glutathione_Transferase_(cytos"/>
    <property type="match status" value="1"/>
</dbReference>
<dbReference type="Gene3D" id="1.20.1050.10">
    <property type="match status" value="1"/>
</dbReference>
<reference evidence="3" key="2">
    <citation type="submission" date="2018-04" db="EMBL/GenBank/DDBJ databases">
        <authorList>
            <person name="Lee J.-S."/>
        </authorList>
    </citation>
    <scope>NUCLEOTIDE SEQUENCE</scope>
</reference>
<dbReference type="InterPro" id="IPR036249">
    <property type="entry name" value="Thioredoxin-like_sf"/>
</dbReference>
<dbReference type="SUPFAM" id="SSF47616">
    <property type="entry name" value="GST C-terminal domain-like"/>
    <property type="match status" value="1"/>
</dbReference>
<dbReference type="InterPro" id="IPR004045">
    <property type="entry name" value="Glutathione_S-Trfase_N"/>
</dbReference>
<keyword evidence="3" id="KW-0808">Transferase</keyword>
<organism evidence="3">
    <name type="scientific">Brachionus rotundiformis</name>
    <dbReference type="NCBI Taxonomy" id="96890"/>
    <lineage>
        <taxon>Eukaryota</taxon>
        <taxon>Metazoa</taxon>
        <taxon>Spiralia</taxon>
        <taxon>Gnathifera</taxon>
        <taxon>Rotifera</taxon>
        <taxon>Eurotatoria</taxon>
        <taxon>Monogononta</taxon>
        <taxon>Pseudotrocha</taxon>
        <taxon>Ploima</taxon>
        <taxon>Brachionidae</taxon>
        <taxon>Brachionus</taxon>
    </lineage>
</organism>
<evidence type="ECO:0000259" key="2">
    <source>
        <dbReference type="PROSITE" id="PS50405"/>
    </source>
</evidence>
<dbReference type="PROSITE" id="PS50405">
    <property type="entry name" value="GST_CTER"/>
    <property type="match status" value="1"/>
</dbReference>
<dbReference type="CDD" id="cd03192">
    <property type="entry name" value="GST_C_Sigma_like"/>
    <property type="match status" value="1"/>
</dbReference>
<dbReference type="PANTHER" id="PTHR11571:SF150">
    <property type="entry name" value="GLUTATHIONE S-TRANSFERASE"/>
    <property type="match status" value="1"/>
</dbReference>
<dbReference type="InterPro" id="IPR040079">
    <property type="entry name" value="Glutathione_S-Trfase"/>
</dbReference>
<evidence type="ECO:0000313" key="3">
    <source>
        <dbReference type="EMBL" id="AYN44501.1"/>
    </source>
</evidence>
<dbReference type="FunFam" id="1.20.1050.10:FF:000030">
    <property type="entry name" value="Glutathione S-transferase S1"/>
    <property type="match status" value="1"/>
</dbReference>
<dbReference type="EMBL" id="MH189333">
    <property type="protein sequence ID" value="AYN44501.1"/>
    <property type="molecule type" value="mRNA"/>
</dbReference>
<name>A0A3G2JSE9_9BILA</name>
<evidence type="ECO:0000259" key="1">
    <source>
        <dbReference type="PROSITE" id="PS50404"/>
    </source>
</evidence>
<dbReference type="CDD" id="cd03039">
    <property type="entry name" value="GST_N_Sigma_like"/>
    <property type="match status" value="1"/>
</dbReference>
<dbReference type="Pfam" id="PF14497">
    <property type="entry name" value="GST_C_3"/>
    <property type="match status" value="1"/>
</dbReference>
<feature type="domain" description="GST N-terminal" evidence="1">
    <location>
        <begin position="4"/>
        <end position="82"/>
    </location>
</feature>
<proteinExistence type="evidence at transcript level"/>
<dbReference type="InterPro" id="IPR004046">
    <property type="entry name" value="GST_C"/>
</dbReference>
<dbReference type="SFLD" id="SFLDG01205">
    <property type="entry name" value="AMPS.1"/>
    <property type="match status" value="1"/>
</dbReference>
<dbReference type="PROSITE" id="PS50404">
    <property type="entry name" value="GST_NTER"/>
    <property type="match status" value="1"/>
</dbReference>
<dbReference type="GO" id="GO:0006749">
    <property type="term" value="P:glutathione metabolic process"/>
    <property type="evidence" value="ECO:0007669"/>
    <property type="project" value="TreeGrafter"/>
</dbReference>
<protein>
    <submittedName>
        <fullName evidence="3">Glutathione S-transferase S5</fullName>
    </submittedName>
</protein>
<reference evidence="3" key="1">
    <citation type="journal article" date="2018" name="Comp. Biochem. Physiol. Part D Genomics Proteomics">
        <title>Genome-wide identification of the entire 90 glutathione S-transferase (GST) subfamily genes in four rotifer Brachionus species and transcriptional modulation in response to endocrine disrupting chemicals.</title>
        <authorList>
            <person name="Park J.C."/>
            <person name="Kim D.H."/>
            <person name="Lee M.C."/>
            <person name="Han J."/>
            <person name="Kim H.J."/>
            <person name="Hagiwara A."/>
            <person name="Hwang U.K."/>
            <person name="Park H.G."/>
            <person name="Lee J.S."/>
        </authorList>
    </citation>
    <scope>NUCLEOTIDE SEQUENCE</scope>
</reference>
<sequence length="210" mass="24426">MSEIRFKLMYLEDRGKADLIKLLFAYLNQTYEDFRIKPTEWNYYKSFMPFEQLPVLLVDDTVQIAQATTIGRFLAKKFNLQGKDDIESTLCDMVIEQIRECGDFATQIIQEIDSNKKKILNQKYLGEILPRTLGGFEKMLNLNGSSCIVGNQLTWADLALTNSLAWLDEFSARLLQNYPLVKRHNEYIMSIPSVNEWFKSQKPLSVYKKA</sequence>
<dbReference type="Gene3D" id="3.40.30.10">
    <property type="entry name" value="Glutaredoxin"/>
    <property type="match status" value="1"/>
</dbReference>
<feature type="domain" description="GST C-terminal" evidence="2">
    <location>
        <begin position="84"/>
        <end position="210"/>
    </location>
</feature>